<keyword evidence="3" id="KW-1185">Reference proteome</keyword>
<protein>
    <submittedName>
        <fullName evidence="2">Uncharacterized protein</fullName>
    </submittedName>
</protein>
<feature type="non-terminal residue" evidence="2">
    <location>
        <position position="171"/>
    </location>
</feature>
<dbReference type="STRING" id="29170.A0A368EZI3"/>
<feature type="region of interest" description="Disordered" evidence="1">
    <location>
        <begin position="40"/>
        <end position="97"/>
    </location>
</feature>
<feature type="compositionally biased region" description="Low complexity" evidence="1">
    <location>
        <begin position="49"/>
        <end position="63"/>
    </location>
</feature>
<organism evidence="2 3">
    <name type="scientific">Ancylostoma caninum</name>
    <name type="common">Dog hookworm</name>
    <dbReference type="NCBI Taxonomy" id="29170"/>
    <lineage>
        <taxon>Eukaryota</taxon>
        <taxon>Metazoa</taxon>
        <taxon>Ecdysozoa</taxon>
        <taxon>Nematoda</taxon>
        <taxon>Chromadorea</taxon>
        <taxon>Rhabditida</taxon>
        <taxon>Rhabditina</taxon>
        <taxon>Rhabditomorpha</taxon>
        <taxon>Strongyloidea</taxon>
        <taxon>Ancylostomatidae</taxon>
        <taxon>Ancylostomatinae</taxon>
        <taxon>Ancylostoma</taxon>
    </lineage>
</organism>
<dbReference type="OrthoDB" id="406838at2759"/>
<name>A0A368EZI3_ANCCA</name>
<sequence length="171" mass="18644">MSRNSHYYVGWEWKFVTWVAGFTTDPKVAVDQNSKLTPKPEAVLSSMFPTSDTTTTRRPSRPSFGGGDDRSFGSGRDSSFGGSSGRTSFSGSSGSSGGCPYSVDAYTPSDSFSYLFSGSTVYELSGTRVRKTYRVSELFPTAPSRVDAAVFNPTSGMMLLFGNRQVYGYYY</sequence>
<dbReference type="Proteomes" id="UP000252519">
    <property type="component" value="Unassembled WGS sequence"/>
</dbReference>
<proteinExistence type="predicted"/>
<dbReference type="Gene3D" id="2.110.10.10">
    <property type="entry name" value="Hemopexin-like domain"/>
    <property type="match status" value="1"/>
</dbReference>
<dbReference type="AlphaFoldDB" id="A0A368EZI3"/>
<evidence type="ECO:0000313" key="3">
    <source>
        <dbReference type="Proteomes" id="UP000252519"/>
    </source>
</evidence>
<dbReference type="SUPFAM" id="SSF50923">
    <property type="entry name" value="Hemopexin-like domain"/>
    <property type="match status" value="1"/>
</dbReference>
<dbReference type="EMBL" id="JOJR01013178">
    <property type="protein sequence ID" value="RCN25241.1"/>
    <property type="molecule type" value="Genomic_DNA"/>
</dbReference>
<evidence type="ECO:0000256" key="1">
    <source>
        <dbReference type="SAM" id="MobiDB-lite"/>
    </source>
</evidence>
<feature type="compositionally biased region" description="Low complexity" evidence="1">
    <location>
        <begin position="72"/>
        <end position="93"/>
    </location>
</feature>
<dbReference type="InterPro" id="IPR036375">
    <property type="entry name" value="Hemopexin-like_dom_sf"/>
</dbReference>
<comment type="caution">
    <text evidence="2">The sequence shown here is derived from an EMBL/GenBank/DDBJ whole genome shotgun (WGS) entry which is preliminary data.</text>
</comment>
<accession>A0A368EZI3</accession>
<gene>
    <name evidence="2" type="ORF">ANCCAN_29048</name>
</gene>
<reference evidence="2 3" key="1">
    <citation type="submission" date="2014-10" db="EMBL/GenBank/DDBJ databases">
        <title>Draft genome of the hookworm Ancylostoma caninum.</title>
        <authorList>
            <person name="Mitreva M."/>
        </authorList>
    </citation>
    <scope>NUCLEOTIDE SEQUENCE [LARGE SCALE GENOMIC DNA]</scope>
    <source>
        <strain evidence="2 3">Baltimore</strain>
    </source>
</reference>
<evidence type="ECO:0000313" key="2">
    <source>
        <dbReference type="EMBL" id="RCN25241.1"/>
    </source>
</evidence>